<evidence type="ECO:0000313" key="3">
    <source>
        <dbReference type="EMBL" id="ROW06426.1"/>
    </source>
</evidence>
<dbReference type="AlphaFoldDB" id="A0A423WSB6"/>
<dbReference type="InterPro" id="IPR054505">
    <property type="entry name" value="Myb_DNA-bind_8"/>
</dbReference>
<accession>A0A423WSB6</accession>
<feature type="compositionally biased region" description="Basic and acidic residues" evidence="1">
    <location>
        <begin position="83"/>
        <end position="100"/>
    </location>
</feature>
<feature type="domain" description="Myb-like DNA-binding" evidence="2">
    <location>
        <begin position="9"/>
        <end position="55"/>
    </location>
</feature>
<organism evidence="3 4">
    <name type="scientific">Cytospora schulzeri</name>
    <dbReference type="NCBI Taxonomy" id="448051"/>
    <lineage>
        <taxon>Eukaryota</taxon>
        <taxon>Fungi</taxon>
        <taxon>Dikarya</taxon>
        <taxon>Ascomycota</taxon>
        <taxon>Pezizomycotina</taxon>
        <taxon>Sordariomycetes</taxon>
        <taxon>Sordariomycetidae</taxon>
        <taxon>Diaporthales</taxon>
        <taxon>Cytosporaceae</taxon>
        <taxon>Cytospora</taxon>
    </lineage>
</organism>
<protein>
    <recommendedName>
        <fullName evidence="2">Myb-like DNA-binding domain-containing protein</fullName>
    </recommendedName>
</protein>
<comment type="caution">
    <text evidence="3">The sequence shown here is derived from an EMBL/GenBank/DDBJ whole genome shotgun (WGS) entry which is preliminary data.</text>
</comment>
<feature type="compositionally biased region" description="Basic and acidic residues" evidence="1">
    <location>
        <begin position="123"/>
        <end position="135"/>
    </location>
</feature>
<feature type="region of interest" description="Disordered" evidence="1">
    <location>
        <begin position="62"/>
        <end position="151"/>
    </location>
</feature>
<gene>
    <name evidence="3" type="ORF">VMCG_04427</name>
</gene>
<keyword evidence="4" id="KW-1185">Reference proteome</keyword>
<dbReference type="EMBL" id="LKEA01000010">
    <property type="protein sequence ID" value="ROW06426.1"/>
    <property type="molecule type" value="Genomic_DNA"/>
</dbReference>
<reference evidence="3 4" key="1">
    <citation type="submission" date="2015-09" db="EMBL/GenBank/DDBJ databases">
        <title>Host preference determinants of Valsa canker pathogens revealed by comparative genomics.</title>
        <authorList>
            <person name="Yin Z."/>
            <person name="Huang L."/>
        </authorList>
    </citation>
    <scope>NUCLEOTIDE SEQUENCE [LARGE SCALE GENOMIC DNA]</scope>
    <source>
        <strain evidence="3 4">03-1</strain>
    </source>
</reference>
<dbReference type="Proteomes" id="UP000283895">
    <property type="component" value="Unassembled WGS sequence"/>
</dbReference>
<evidence type="ECO:0000313" key="4">
    <source>
        <dbReference type="Proteomes" id="UP000283895"/>
    </source>
</evidence>
<sequence>MSSNNDNSMARFLFAILQQKNLKDIDWNAVAHNEVLVQRITNGHAARMRYSRFRASLLGIEPQRRNRTAANKSKVTKSKVTKSKKETKTKTKKEKEEEQQLIKPDPNAAPESHQENSKTLSPKIKDEEIVKKETQQTHPDAPTEMPPTSMPEAQMQFHHSRLLTPSSDTDLFAASHAYAASPVNEMLHNHNHEPSPFDYTGASHCHVAPEQVPSSWQPSPSYSPFQLQPYELDGYVAAPFCDHQQVVAHSDGFGIAPSDMMDPGHTHVPVKQEEWDTRFC</sequence>
<dbReference type="Pfam" id="PF22980">
    <property type="entry name" value="Myb_DNA-bind_8"/>
    <property type="match status" value="1"/>
</dbReference>
<evidence type="ECO:0000259" key="2">
    <source>
        <dbReference type="Pfam" id="PF22980"/>
    </source>
</evidence>
<dbReference type="STRING" id="356882.A0A423WSB6"/>
<name>A0A423WSB6_9PEZI</name>
<dbReference type="OrthoDB" id="3944408at2759"/>
<proteinExistence type="predicted"/>
<evidence type="ECO:0000256" key="1">
    <source>
        <dbReference type="SAM" id="MobiDB-lite"/>
    </source>
</evidence>